<evidence type="ECO:0000313" key="1">
    <source>
        <dbReference type="EMBL" id="KXB07625.1"/>
    </source>
</evidence>
<comment type="caution">
    <text evidence="1">The sequence shown here is derived from an EMBL/GenBank/DDBJ whole genome shotgun (WGS) entry which is preliminary data.</text>
</comment>
<dbReference type="Gene3D" id="1.10.260.40">
    <property type="entry name" value="lambda repressor-like DNA-binding domains"/>
    <property type="match status" value="1"/>
</dbReference>
<dbReference type="Proteomes" id="UP000070263">
    <property type="component" value="Unassembled WGS sequence"/>
</dbReference>
<dbReference type="EMBL" id="LHYE01000004">
    <property type="protein sequence ID" value="KXB07625.1"/>
    <property type="molecule type" value="Genomic_DNA"/>
</dbReference>
<organism evidence="1 2">
    <name type="scientific">candidate division MSBL1 archaeon SCGC-AAA382A20</name>
    <dbReference type="NCBI Taxonomy" id="1698280"/>
    <lineage>
        <taxon>Archaea</taxon>
        <taxon>Methanobacteriati</taxon>
        <taxon>Methanobacteriota</taxon>
        <taxon>candidate division MSBL1</taxon>
    </lineage>
</organism>
<dbReference type="GO" id="GO:0003677">
    <property type="term" value="F:DNA binding"/>
    <property type="evidence" value="ECO:0007669"/>
    <property type="project" value="InterPro"/>
</dbReference>
<dbReference type="AlphaFoldDB" id="A0A133VMD0"/>
<proteinExistence type="predicted"/>
<dbReference type="SUPFAM" id="SSF47413">
    <property type="entry name" value="lambda repressor-like DNA-binding domains"/>
    <property type="match status" value="1"/>
</dbReference>
<reference evidence="1 2" key="1">
    <citation type="journal article" date="2016" name="Sci. Rep.">
        <title>Metabolic traits of an uncultured archaeal lineage -MSBL1- from brine pools of the Red Sea.</title>
        <authorList>
            <person name="Mwirichia R."/>
            <person name="Alam I."/>
            <person name="Rashid M."/>
            <person name="Vinu M."/>
            <person name="Ba-Alawi W."/>
            <person name="Anthony Kamau A."/>
            <person name="Kamanda Ngugi D."/>
            <person name="Goker M."/>
            <person name="Klenk H.P."/>
            <person name="Bajic V."/>
            <person name="Stingl U."/>
        </authorList>
    </citation>
    <scope>NUCLEOTIDE SEQUENCE [LARGE SCALE GENOMIC DNA]</scope>
    <source>
        <strain evidence="1">SCGC-AAA382A20</strain>
    </source>
</reference>
<dbReference type="InterPro" id="IPR001387">
    <property type="entry name" value="Cro/C1-type_HTH"/>
</dbReference>
<gene>
    <name evidence="1" type="ORF">AKJ51_00725</name>
</gene>
<sequence>MKLCYLTREKNGETISLWIFNVDKGLDMLSRQFKYSREELDQDLRSVFARTIREFIKDSDLNYNQLAGISELSRTTIRKAEKCDQSGRSLPSLRTIMFLLDALQVGVGEFTGKLNIKAAEMMDNQTDEIHKDHLRMELPDRTVHIEVILGEEKGSKK</sequence>
<evidence type="ECO:0000313" key="2">
    <source>
        <dbReference type="Proteomes" id="UP000070263"/>
    </source>
</evidence>
<keyword evidence="2" id="KW-1185">Reference proteome</keyword>
<name>A0A133VMD0_9EURY</name>
<accession>A0A133VMD0</accession>
<dbReference type="InterPro" id="IPR010982">
    <property type="entry name" value="Lambda_DNA-bd_dom_sf"/>
</dbReference>
<protein>
    <submittedName>
        <fullName evidence="1">Uncharacterized protein</fullName>
    </submittedName>
</protein>
<dbReference type="CDD" id="cd00093">
    <property type="entry name" value="HTH_XRE"/>
    <property type="match status" value="1"/>
</dbReference>